<dbReference type="Gene3D" id="2.60.40.2970">
    <property type="match status" value="1"/>
</dbReference>
<evidence type="ECO:0000313" key="2">
    <source>
        <dbReference type="Proteomes" id="UP001175211"/>
    </source>
</evidence>
<gene>
    <name evidence="1" type="ORF">EV420DRAFT_1650103</name>
</gene>
<keyword evidence="2" id="KW-1185">Reference proteome</keyword>
<comment type="caution">
    <text evidence="1">The sequence shown here is derived from an EMBL/GenBank/DDBJ whole genome shotgun (WGS) entry which is preliminary data.</text>
</comment>
<sequence>MPVPLTGIKAMFYLEDIGDSAFAVISPGESAIVKHELSTLFAFASAVPGTLTFMSVTMFKMDGTEAGFANASLDRISVSSSMKANSDSRRDLWWSDKFSEVSCECEQDNETNVA</sequence>
<dbReference type="AlphaFoldDB" id="A0AA39MNR3"/>
<dbReference type="Proteomes" id="UP001175211">
    <property type="component" value="Unassembled WGS sequence"/>
</dbReference>
<accession>A0AA39MNR3</accession>
<protein>
    <submittedName>
        <fullName evidence="1">Uncharacterized protein</fullName>
    </submittedName>
</protein>
<reference evidence="1" key="1">
    <citation type="submission" date="2023-06" db="EMBL/GenBank/DDBJ databases">
        <authorList>
            <consortium name="Lawrence Berkeley National Laboratory"/>
            <person name="Ahrendt S."/>
            <person name="Sahu N."/>
            <person name="Indic B."/>
            <person name="Wong-Bajracharya J."/>
            <person name="Merenyi Z."/>
            <person name="Ke H.-M."/>
            <person name="Monk M."/>
            <person name="Kocsube S."/>
            <person name="Drula E."/>
            <person name="Lipzen A."/>
            <person name="Balint B."/>
            <person name="Henrissat B."/>
            <person name="Andreopoulos B."/>
            <person name="Martin F.M."/>
            <person name="Harder C.B."/>
            <person name="Rigling D."/>
            <person name="Ford K.L."/>
            <person name="Foster G.D."/>
            <person name="Pangilinan J."/>
            <person name="Papanicolaou A."/>
            <person name="Barry K."/>
            <person name="LaButti K."/>
            <person name="Viragh M."/>
            <person name="Koriabine M."/>
            <person name="Yan M."/>
            <person name="Riley R."/>
            <person name="Champramary S."/>
            <person name="Plett K.L."/>
            <person name="Tsai I.J."/>
            <person name="Slot J."/>
            <person name="Sipos G."/>
            <person name="Plett J."/>
            <person name="Nagy L.G."/>
            <person name="Grigoriev I.V."/>
        </authorList>
    </citation>
    <scope>NUCLEOTIDE SEQUENCE</scope>
    <source>
        <strain evidence="1">CCBAS 213</strain>
    </source>
</reference>
<dbReference type="RefSeq" id="XP_060324001.1">
    <property type="nucleotide sequence ID" value="XM_060478413.1"/>
</dbReference>
<proteinExistence type="predicted"/>
<evidence type="ECO:0000313" key="1">
    <source>
        <dbReference type="EMBL" id="KAK0441496.1"/>
    </source>
</evidence>
<organism evidence="1 2">
    <name type="scientific">Armillaria tabescens</name>
    <name type="common">Ringless honey mushroom</name>
    <name type="synonym">Agaricus tabescens</name>
    <dbReference type="NCBI Taxonomy" id="1929756"/>
    <lineage>
        <taxon>Eukaryota</taxon>
        <taxon>Fungi</taxon>
        <taxon>Dikarya</taxon>
        <taxon>Basidiomycota</taxon>
        <taxon>Agaricomycotina</taxon>
        <taxon>Agaricomycetes</taxon>
        <taxon>Agaricomycetidae</taxon>
        <taxon>Agaricales</taxon>
        <taxon>Marasmiineae</taxon>
        <taxon>Physalacriaceae</taxon>
        <taxon>Desarmillaria</taxon>
    </lineage>
</organism>
<dbReference type="EMBL" id="JAUEPS010000070">
    <property type="protein sequence ID" value="KAK0441496.1"/>
    <property type="molecule type" value="Genomic_DNA"/>
</dbReference>
<dbReference type="GeneID" id="85361961"/>
<name>A0AA39MNR3_ARMTA</name>